<feature type="region of interest" description="Disordered" evidence="1">
    <location>
        <begin position="1"/>
        <end position="43"/>
    </location>
</feature>
<feature type="compositionally biased region" description="Low complexity" evidence="1">
    <location>
        <begin position="538"/>
        <end position="562"/>
    </location>
</feature>
<dbReference type="EMBL" id="KZ819674">
    <property type="protein sequence ID" value="PWN25788.1"/>
    <property type="molecule type" value="Genomic_DNA"/>
</dbReference>
<feature type="compositionally biased region" description="Acidic residues" evidence="1">
    <location>
        <begin position="764"/>
        <end position="776"/>
    </location>
</feature>
<feature type="region of interest" description="Disordered" evidence="1">
    <location>
        <begin position="451"/>
        <end position="562"/>
    </location>
</feature>
<feature type="transmembrane region" description="Helical" evidence="2">
    <location>
        <begin position="50"/>
        <end position="70"/>
    </location>
</feature>
<protein>
    <recommendedName>
        <fullName evidence="5">Mid2 domain-containing protein</fullName>
    </recommendedName>
</protein>
<feature type="compositionally biased region" description="Low complexity" evidence="1">
    <location>
        <begin position="714"/>
        <end position="723"/>
    </location>
</feature>
<keyword evidence="2" id="KW-0472">Membrane</keyword>
<evidence type="ECO:0000256" key="2">
    <source>
        <dbReference type="SAM" id="Phobius"/>
    </source>
</evidence>
<gene>
    <name evidence="3" type="ORF">BDZ90DRAFT_228157</name>
</gene>
<organism evidence="3 4">
    <name type="scientific">Jaminaea rosea</name>
    <dbReference type="NCBI Taxonomy" id="1569628"/>
    <lineage>
        <taxon>Eukaryota</taxon>
        <taxon>Fungi</taxon>
        <taxon>Dikarya</taxon>
        <taxon>Basidiomycota</taxon>
        <taxon>Ustilaginomycotina</taxon>
        <taxon>Exobasidiomycetes</taxon>
        <taxon>Microstromatales</taxon>
        <taxon>Microstromatales incertae sedis</taxon>
        <taxon>Jaminaea</taxon>
    </lineage>
</organism>
<reference evidence="3 4" key="1">
    <citation type="journal article" date="2018" name="Mol. Biol. Evol.">
        <title>Broad Genomic Sampling Reveals a Smut Pathogenic Ancestry of the Fungal Clade Ustilaginomycotina.</title>
        <authorList>
            <person name="Kijpornyongpan T."/>
            <person name="Mondo S.J."/>
            <person name="Barry K."/>
            <person name="Sandor L."/>
            <person name="Lee J."/>
            <person name="Lipzen A."/>
            <person name="Pangilinan J."/>
            <person name="LaButti K."/>
            <person name="Hainaut M."/>
            <person name="Henrissat B."/>
            <person name="Grigoriev I.V."/>
            <person name="Spatafora J.W."/>
            <person name="Aime M.C."/>
        </authorList>
    </citation>
    <scope>NUCLEOTIDE SEQUENCE [LARGE SCALE GENOMIC DNA]</scope>
    <source>
        <strain evidence="3 4">MCA 5214</strain>
    </source>
</reference>
<keyword evidence="2" id="KW-1133">Transmembrane helix</keyword>
<evidence type="ECO:0000313" key="3">
    <source>
        <dbReference type="EMBL" id="PWN25788.1"/>
    </source>
</evidence>
<dbReference type="PANTHER" id="PTHR37487">
    <property type="entry name" value="CHROMOSOME 1, WHOLE GENOME SHOTGUN SEQUENCE"/>
    <property type="match status" value="1"/>
</dbReference>
<dbReference type="OrthoDB" id="3366220at2759"/>
<evidence type="ECO:0000313" key="4">
    <source>
        <dbReference type="Proteomes" id="UP000245884"/>
    </source>
</evidence>
<dbReference type="PANTHER" id="PTHR37487:SF3">
    <property type="entry name" value="CLEAVAGE_POLYADENYLATION SPECIFICITY FACTOR A SUBUNIT N-TERMINAL DOMAIN-CONTAINING PROTEIN"/>
    <property type="match status" value="1"/>
</dbReference>
<feature type="compositionally biased region" description="Acidic residues" evidence="1">
    <location>
        <begin position="12"/>
        <end position="23"/>
    </location>
</feature>
<name>A0A316ULV9_9BASI</name>
<dbReference type="RefSeq" id="XP_025360400.1">
    <property type="nucleotide sequence ID" value="XM_025504793.1"/>
</dbReference>
<sequence>MPHSRVGCLNGQDEDENDSDDGDGNNATTMLHTSTPRRTRRSPRWHWPPIIYTALFALVAMLTLPTAIAADLSSFERRILSPRELSKRALPASAADLRSSLARRQSSPAARISEEHRFEVGMSQPKTCAPLDITWDPTKGTPPFTLMVTAELWFQIAIVSIPATYADLTLRRWLYQVDMPSFKNGPTTNQPAIVATIIDSTGMMANTSTFMQVDNSDESCDRAVGTPEFESWTDGAPVQCGPWSFGWNVSGKGFVGPLNNYVLPERQPPILLPSPSEKQLVNSADGSGGYTWNVTVPYGTLLLYTMMDEGNGKSGGVGGRNQVALDQYVGTACVFNDQIALPTPVATAKTMAITPDYTTQITTTSDGNVLTVPSVVHGSGRGSDLGTGGIAGIAVGVAAAAALIIALVFLAFYRRNKKRQETLWEIPGGGSNYPSGMPVDRRLASKGMAAAGAASGTGGRGQSLHGSFRSFGGSSASGGQGGAATTFEPANLSPVSSPPTPSQMHGHHYMPYSDNSPQSRSGSPFEAGRAAGIHGMPSSATASSNGSSNNSSQQHQQQQHYQLANAYRSALSTTNPTEVDESLEDVPLADRVYSSAAASYAAGSGQDKLAAERSRPGTTVRGGSTRPSRDGSHHTAASTRRRSERSGNGGTGTSRHQQIVVHSDAGLLLDDSLSDDENDGGAGREGEMVELPPEYNSIPARQHRERGEGGTRSGGSSSRGARSLPGTGTQGSQRLPPGGGDGQDISSALLYQQQPERSRLDELAGGDEDDEAFWRR</sequence>
<proteinExistence type="predicted"/>
<feature type="transmembrane region" description="Helical" evidence="2">
    <location>
        <begin position="389"/>
        <end position="413"/>
    </location>
</feature>
<dbReference type="STRING" id="1569628.A0A316ULV9"/>
<dbReference type="Proteomes" id="UP000245884">
    <property type="component" value="Unassembled WGS sequence"/>
</dbReference>
<dbReference type="AlphaFoldDB" id="A0A316ULV9"/>
<feature type="compositionally biased region" description="Polar residues" evidence="1">
    <location>
        <begin position="744"/>
        <end position="755"/>
    </location>
</feature>
<dbReference type="GeneID" id="37026616"/>
<evidence type="ECO:0000256" key="1">
    <source>
        <dbReference type="SAM" id="MobiDB-lite"/>
    </source>
</evidence>
<evidence type="ECO:0008006" key="5">
    <source>
        <dbReference type="Google" id="ProtNLM"/>
    </source>
</evidence>
<keyword evidence="2" id="KW-0812">Transmembrane</keyword>
<accession>A0A316ULV9</accession>
<feature type="compositionally biased region" description="Low complexity" evidence="1">
    <location>
        <begin position="462"/>
        <end position="474"/>
    </location>
</feature>
<feature type="region of interest" description="Disordered" evidence="1">
    <location>
        <begin position="600"/>
        <end position="776"/>
    </location>
</feature>
<feature type="compositionally biased region" description="Polar residues" evidence="1">
    <location>
        <begin position="513"/>
        <end position="522"/>
    </location>
</feature>
<keyword evidence="4" id="KW-1185">Reference proteome</keyword>